<sequence>MALTLTNFTPTGFDASPSEIFVDDEGRVAAAPVDGARSVDLKGAYLSPGWCDLHVHVWYGGTDISVRASEAGRPTGVTAMADAGSAGEASFHGLREYVIDPASETIRAFLNIGSIGLVACNRVPELIDWRSIDIDRTLAVIEANRDVICGIKVRASGVIVGSWGITPAKIAKRVAEMTNLPLMVHVGEPPPLIDEVFDILSPGDIVTHCFNGKPAGSIRDTTALFQQAKDLAERGILMDIGHGGASFNFKTARDSIADGLRPFSISTDLHQHSMARPVYDMATTLAKLLAVGLPFDDCIRAVTEAPRSVLGLSGSNGLTPGLRADFTAFDLEEAQIDVEDSQGNHMVLDRMFEPRLTVLGSDLRPAARRLPPGT</sequence>
<feature type="binding site" description="via carbamate group" evidence="1">
    <location>
        <position position="152"/>
    </location>
    <ligand>
        <name>Zn(2+)</name>
        <dbReference type="ChEBI" id="CHEBI:29105"/>
        <label>2</label>
    </ligand>
</feature>
<dbReference type="SUPFAM" id="SSF51338">
    <property type="entry name" value="Composite domain of metallo-dependent hydrolases"/>
    <property type="match status" value="1"/>
</dbReference>
<dbReference type="NCBIfam" id="NF006689">
    <property type="entry name" value="PRK09237.1"/>
    <property type="match status" value="1"/>
</dbReference>
<feature type="binding site" evidence="1">
    <location>
        <position position="54"/>
    </location>
    <ligand>
        <name>Zn(2+)</name>
        <dbReference type="ChEBI" id="CHEBI:29105"/>
        <label>1</label>
    </ligand>
</feature>
<dbReference type="PANTHER" id="PTHR42717">
    <property type="entry name" value="DIHYDROOROTASE-RELATED"/>
    <property type="match status" value="1"/>
</dbReference>
<feature type="site" description="Transition state stabilizer" evidence="3">
    <location>
        <position position="154"/>
    </location>
</feature>
<dbReference type="PANTHER" id="PTHR42717:SF1">
    <property type="entry name" value="IMIDAZOLONEPROPIONASE AND RELATED AMIDOHYDROLASES"/>
    <property type="match status" value="1"/>
</dbReference>
<feature type="binding site" evidence="1">
    <location>
        <position position="185"/>
    </location>
    <ligand>
        <name>Zn(2+)</name>
        <dbReference type="ChEBI" id="CHEBI:29105"/>
        <label>2</label>
    </ligand>
</feature>
<comment type="caution">
    <text evidence="5">The sequence shown here is derived from an EMBL/GenBank/DDBJ whole genome shotgun (WGS) entry which is preliminary data.</text>
</comment>
<dbReference type="InterPro" id="IPR011059">
    <property type="entry name" value="Metal-dep_hydrolase_composite"/>
</dbReference>
<proteinExistence type="predicted"/>
<feature type="binding site" description="via carbamate group" evidence="1">
    <location>
        <position position="152"/>
    </location>
    <ligand>
        <name>Zn(2+)</name>
        <dbReference type="ChEBI" id="CHEBI:29105"/>
        <label>1</label>
    </ligand>
</feature>
<feature type="binding site" evidence="1">
    <location>
        <position position="268"/>
    </location>
    <ligand>
        <name>Zn(2+)</name>
        <dbReference type="ChEBI" id="CHEBI:29105"/>
        <label>1</label>
    </ligand>
</feature>
<dbReference type="EMBL" id="SWAU01000005">
    <property type="protein sequence ID" value="TKA98344.1"/>
    <property type="molecule type" value="Genomic_DNA"/>
</dbReference>
<accession>A0A4U0Z704</accession>
<dbReference type="GO" id="GO:0019213">
    <property type="term" value="F:deacetylase activity"/>
    <property type="evidence" value="ECO:0007669"/>
    <property type="project" value="InterPro"/>
</dbReference>
<organism evidence="5 6">
    <name type="scientific">Cereibacter changlensis</name>
    <dbReference type="NCBI Taxonomy" id="402884"/>
    <lineage>
        <taxon>Bacteria</taxon>
        <taxon>Pseudomonadati</taxon>
        <taxon>Pseudomonadota</taxon>
        <taxon>Alphaproteobacteria</taxon>
        <taxon>Rhodobacterales</taxon>
        <taxon>Paracoccaceae</taxon>
        <taxon>Cereibacter</taxon>
    </lineage>
</organism>
<feature type="binding site" evidence="1">
    <location>
        <position position="56"/>
    </location>
    <ligand>
        <name>Zn(2+)</name>
        <dbReference type="ChEBI" id="CHEBI:29105"/>
        <label>1</label>
    </ligand>
</feature>
<keyword evidence="1" id="KW-0862">Zinc</keyword>
<keyword evidence="1" id="KW-0479">Metal-binding</keyword>
<evidence type="ECO:0000256" key="1">
    <source>
        <dbReference type="PIRSR" id="PIRSR039004-1"/>
    </source>
</evidence>
<feature type="modified residue" description="N6-carboxylysine" evidence="2">
    <location>
        <position position="152"/>
    </location>
</feature>
<dbReference type="GO" id="GO:0016810">
    <property type="term" value="F:hydrolase activity, acting on carbon-nitrogen (but not peptide) bonds"/>
    <property type="evidence" value="ECO:0007669"/>
    <property type="project" value="InterPro"/>
</dbReference>
<evidence type="ECO:0000259" key="4">
    <source>
        <dbReference type="Pfam" id="PF01979"/>
    </source>
</evidence>
<reference evidence="5 6" key="1">
    <citation type="submission" date="2019-04" db="EMBL/GenBank/DDBJ databases">
        <title>Crypto-aerobic microbial life in anoxic (sulfidic) marine sediments.</title>
        <authorList>
            <person name="Bhattacharya S."/>
            <person name="Roy C."/>
            <person name="Mondal N."/>
            <person name="Sarkar J."/>
            <person name="Mandal S."/>
            <person name="Rameez M.J."/>
            <person name="Ghosh W."/>
        </authorList>
    </citation>
    <scope>NUCLEOTIDE SEQUENCE [LARGE SCALE GENOMIC DNA]</scope>
    <source>
        <strain evidence="5 6">SBBC</strain>
    </source>
</reference>
<dbReference type="Gene3D" id="2.30.40.10">
    <property type="entry name" value="Urease, subunit C, domain 1"/>
    <property type="match status" value="1"/>
</dbReference>
<gene>
    <name evidence="5" type="ORF">FAZ78_01440</name>
</gene>
<feature type="binding site" evidence="1">
    <location>
        <position position="208"/>
    </location>
    <ligand>
        <name>Zn(2+)</name>
        <dbReference type="ChEBI" id="CHEBI:29105"/>
        <label>2</label>
    </ligand>
</feature>
<evidence type="ECO:0000313" key="6">
    <source>
        <dbReference type="Proteomes" id="UP000306340"/>
    </source>
</evidence>
<name>A0A4U0Z704_9RHOB</name>
<dbReference type="InterPro" id="IPR006680">
    <property type="entry name" value="Amidohydro-rel"/>
</dbReference>
<dbReference type="Pfam" id="PF01979">
    <property type="entry name" value="Amidohydro_1"/>
    <property type="match status" value="1"/>
</dbReference>
<dbReference type="InterPro" id="IPR032466">
    <property type="entry name" value="Metal_Hydrolase"/>
</dbReference>
<dbReference type="AlphaFoldDB" id="A0A4U0Z704"/>
<protein>
    <submittedName>
        <fullName evidence="5">Amidohydrolase/deacetylase family metallohydrolase</fullName>
    </submittedName>
</protein>
<evidence type="ECO:0000256" key="3">
    <source>
        <dbReference type="PIRSR" id="PIRSR039004-3"/>
    </source>
</evidence>
<dbReference type="GO" id="GO:0046872">
    <property type="term" value="F:metal ion binding"/>
    <property type="evidence" value="ECO:0007669"/>
    <property type="project" value="UniProtKB-KW"/>
</dbReference>
<dbReference type="InterPro" id="IPR020043">
    <property type="entry name" value="Deacetylase_Atu3266-like"/>
</dbReference>
<dbReference type="PIRSF" id="PIRSF039004">
    <property type="entry name" value="ADE_EF_0837"/>
    <property type="match status" value="1"/>
</dbReference>
<keyword evidence="5" id="KW-0378">Hydrolase</keyword>
<feature type="domain" description="Amidohydrolase-related" evidence="4">
    <location>
        <begin position="45"/>
        <end position="342"/>
    </location>
</feature>
<dbReference type="RefSeq" id="WP_136790990.1">
    <property type="nucleotide sequence ID" value="NZ_SWAU01000005.1"/>
</dbReference>
<evidence type="ECO:0000313" key="5">
    <source>
        <dbReference type="EMBL" id="TKA98344.1"/>
    </source>
</evidence>
<dbReference type="SUPFAM" id="SSF51556">
    <property type="entry name" value="Metallo-dependent hydrolases"/>
    <property type="match status" value="1"/>
</dbReference>
<evidence type="ECO:0000256" key="2">
    <source>
        <dbReference type="PIRSR" id="PIRSR039004-2"/>
    </source>
</evidence>
<dbReference type="Gene3D" id="3.20.20.140">
    <property type="entry name" value="Metal-dependent hydrolases"/>
    <property type="match status" value="1"/>
</dbReference>
<dbReference type="Proteomes" id="UP000306340">
    <property type="component" value="Unassembled WGS sequence"/>
</dbReference>